<evidence type="ECO:0000313" key="2">
    <source>
        <dbReference type="Proteomes" id="UP000789860"/>
    </source>
</evidence>
<name>A0ACA9MPR1_9GLOM</name>
<protein>
    <submittedName>
        <fullName evidence="1">10945_t:CDS:1</fullName>
    </submittedName>
</protein>
<evidence type="ECO:0000313" key="1">
    <source>
        <dbReference type="EMBL" id="CAG8596984.1"/>
    </source>
</evidence>
<comment type="caution">
    <text evidence="1">The sequence shown here is derived from an EMBL/GenBank/DDBJ whole genome shotgun (WGS) entry which is preliminary data.</text>
</comment>
<dbReference type="Proteomes" id="UP000789860">
    <property type="component" value="Unassembled WGS sequence"/>
</dbReference>
<sequence length="424" mass="50539">GDSDENRFYAMKECNPCVKHKKRECKCHHGDDICEICNDKCPEKTKARIEGSKDKIGPFDFGDYRYLAELERKKNKEFDAIIEGNEMLINGATLLEVFRYNRDKVTYSSNYSNMSSIHRDIKREKRMKRGYRIWRPPVFYFYGESGSGKTSLIEELFGDELFSKDEKIRGGASWWNGYEGHQIVLIDEFYTKFDWNSMINLLNDSKCNLHMKYGLPEPFVPFIIFLTSPKPPEEAYNFGQNGHKEDSNKRNFRQFVRRLNFVVEFSGFWDDDIEKRTTSISFRESPLERVYWGNEEEFRSMNWDIKFKRGKCTIEQTVKKAEMFTEGIEGEYFDVDGKVYWRRKFPDYLKRYLRDYPKCKEMSEYVEESNKEQNKNNLNINSKRISEELVSSDSNKKRRYDNENEEMEIDDNSDNNVTNSDVEY</sequence>
<reference evidence="1" key="1">
    <citation type="submission" date="2021-06" db="EMBL/GenBank/DDBJ databases">
        <authorList>
            <person name="Kallberg Y."/>
            <person name="Tangrot J."/>
            <person name="Rosling A."/>
        </authorList>
    </citation>
    <scope>NUCLEOTIDE SEQUENCE</scope>
    <source>
        <strain evidence="1">AU212A</strain>
    </source>
</reference>
<dbReference type="EMBL" id="CAJVPM010013758">
    <property type="protein sequence ID" value="CAG8596984.1"/>
    <property type="molecule type" value="Genomic_DNA"/>
</dbReference>
<proteinExistence type="predicted"/>
<organism evidence="1 2">
    <name type="scientific">Scutellospora calospora</name>
    <dbReference type="NCBI Taxonomy" id="85575"/>
    <lineage>
        <taxon>Eukaryota</taxon>
        <taxon>Fungi</taxon>
        <taxon>Fungi incertae sedis</taxon>
        <taxon>Mucoromycota</taxon>
        <taxon>Glomeromycotina</taxon>
        <taxon>Glomeromycetes</taxon>
        <taxon>Diversisporales</taxon>
        <taxon>Gigasporaceae</taxon>
        <taxon>Scutellospora</taxon>
    </lineage>
</organism>
<accession>A0ACA9MPR1</accession>
<feature type="non-terminal residue" evidence="1">
    <location>
        <position position="1"/>
    </location>
</feature>
<gene>
    <name evidence="1" type="ORF">SCALOS_LOCUS6786</name>
</gene>
<keyword evidence="2" id="KW-1185">Reference proteome</keyword>